<comment type="cofactor">
    <cofactor evidence="1">
        <name>Fe(2+)</name>
        <dbReference type="ChEBI" id="CHEBI:29033"/>
    </cofactor>
</comment>
<keyword evidence="5" id="KW-0223">Dioxygenase</keyword>
<dbReference type="EMBL" id="JBHSMF010000006">
    <property type="protein sequence ID" value="MFC5498085.1"/>
    <property type="molecule type" value="Genomic_DNA"/>
</dbReference>
<dbReference type="Gene3D" id="3.60.130.10">
    <property type="entry name" value="Clavaminate synthase-like"/>
    <property type="match status" value="1"/>
</dbReference>
<dbReference type="PANTHER" id="PTHR10696:SF56">
    <property type="entry name" value="TAUD_TFDA-LIKE DOMAIN-CONTAINING PROTEIN"/>
    <property type="match status" value="1"/>
</dbReference>
<evidence type="ECO:0000313" key="5">
    <source>
        <dbReference type="EMBL" id="MFC5498085.1"/>
    </source>
</evidence>
<organism evidence="5 6">
    <name type="scientific">Caenimonas terrae</name>
    <dbReference type="NCBI Taxonomy" id="696074"/>
    <lineage>
        <taxon>Bacteria</taxon>
        <taxon>Pseudomonadati</taxon>
        <taxon>Pseudomonadota</taxon>
        <taxon>Betaproteobacteria</taxon>
        <taxon>Burkholderiales</taxon>
        <taxon>Comamonadaceae</taxon>
        <taxon>Caenimonas</taxon>
    </lineage>
</organism>
<dbReference type="Pfam" id="PF02668">
    <property type="entry name" value="TauD"/>
    <property type="match status" value="1"/>
</dbReference>
<reference evidence="6" key="1">
    <citation type="journal article" date="2019" name="Int. J. Syst. Evol. Microbiol.">
        <title>The Global Catalogue of Microorganisms (GCM) 10K type strain sequencing project: providing services to taxonomists for standard genome sequencing and annotation.</title>
        <authorList>
            <consortium name="The Broad Institute Genomics Platform"/>
            <consortium name="The Broad Institute Genome Sequencing Center for Infectious Disease"/>
            <person name="Wu L."/>
            <person name="Ma J."/>
        </authorList>
    </citation>
    <scope>NUCLEOTIDE SEQUENCE [LARGE SCALE GENOMIC DNA]</scope>
    <source>
        <strain evidence="6">CCUG 57401</strain>
    </source>
</reference>
<proteinExistence type="predicted"/>
<evidence type="ECO:0000256" key="3">
    <source>
        <dbReference type="ARBA" id="ARBA00023194"/>
    </source>
</evidence>
<dbReference type="RefSeq" id="WP_376850148.1">
    <property type="nucleotide sequence ID" value="NZ_JBHSMF010000006.1"/>
</dbReference>
<dbReference type="PANTHER" id="PTHR10696">
    <property type="entry name" value="GAMMA-BUTYROBETAINE HYDROXYLASE-RELATED"/>
    <property type="match status" value="1"/>
</dbReference>
<dbReference type="GO" id="GO:0051213">
    <property type="term" value="F:dioxygenase activity"/>
    <property type="evidence" value="ECO:0007669"/>
    <property type="project" value="UniProtKB-KW"/>
</dbReference>
<comment type="caution">
    <text evidence="5">The sequence shown here is derived from an EMBL/GenBank/DDBJ whole genome shotgun (WGS) entry which is preliminary data.</text>
</comment>
<keyword evidence="2" id="KW-0560">Oxidoreductase</keyword>
<dbReference type="InterPro" id="IPR050411">
    <property type="entry name" value="AlphaKG_dependent_hydroxylases"/>
</dbReference>
<evidence type="ECO:0000313" key="6">
    <source>
        <dbReference type="Proteomes" id="UP001596037"/>
    </source>
</evidence>
<gene>
    <name evidence="5" type="ORF">ACFPOE_11115</name>
</gene>
<dbReference type="InterPro" id="IPR003819">
    <property type="entry name" value="TauD/TfdA-like"/>
</dbReference>
<accession>A0ABW0NDR3</accession>
<dbReference type="Proteomes" id="UP001596037">
    <property type="component" value="Unassembled WGS sequence"/>
</dbReference>
<dbReference type="InterPro" id="IPR042098">
    <property type="entry name" value="TauD-like_sf"/>
</dbReference>
<keyword evidence="6" id="KW-1185">Reference proteome</keyword>
<feature type="domain" description="TauD/TfdA-like" evidence="4">
    <location>
        <begin position="47"/>
        <end position="339"/>
    </location>
</feature>
<name>A0ABW0NDR3_9BURK</name>
<evidence type="ECO:0000256" key="2">
    <source>
        <dbReference type="ARBA" id="ARBA00023002"/>
    </source>
</evidence>
<keyword evidence="3" id="KW-0045">Antibiotic biosynthesis</keyword>
<sequence>MSLTTPSLAGLAIRRPAPLQAGSELVSIAPWDNPSGLPALVTPVARGVDPFAWAGANRERITQLLHRHGGILLRGFGLRGDQDFQRMLDAVGVALMHYIEKATPREQVSKHVYTSTIFPPEHPIAPHNELSYVRQWPGRIAFFCEVAPQVDGETPLVDVRRVLARIDPEVAGKFRRLGWMLVRNFGSGIGPSWQHSLAVKTREQAEAYLRRSATEWRWLEGGAAGNSRLRTFQRRAAVRRHPVTNEELWFNHIAFWHPSGVPDDVRRSLEADFGTDNLPYNTLYGDGSEIPLEVAAHLRATYDAETVKFRWQEGDLLLLDNMLVAHGRSSYSGQRRVLTAMGDEVRPASVQPGEEEMQ</sequence>
<evidence type="ECO:0000259" key="4">
    <source>
        <dbReference type="Pfam" id="PF02668"/>
    </source>
</evidence>
<evidence type="ECO:0000256" key="1">
    <source>
        <dbReference type="ARBA" id="ARBA00001954"/>
    </source>
</evidence>
<dbReference type="SUPFAM" id="SSF51197">
    <property type="entry name" value="Clavaminate synthase-like"/>
    <property type="match status" value="1"/>
</dbReference>
<protein>
    <submittedName>
        <fullName evidence="5">TauD/TfdA family dioxygenase</fullName>
    </submittedName>
</protein>